<reference evidence="2" key="1">
    <citation type="submission" date="2015-01" db="EMBL/GenBank/DDBJ databases">
        <authorList>
            <person name="Manzoor Shahid"/>
            <person name="Zubair Saima"/>
        </authorList>
    </citation>
    <scope>NUCLEOTIDE SEQUENCE [LARGE SCALE GENOMIC DNA]</scope>
    <source>
        <strain evidence="2">V1</strain>
    </source>
</reference>
<dbReference type="Proteomes" id="UP000042527">
    <property type="component" value="Unassembled WGS sequence"/>
</dbReference>
<dbReference type="AlphaFoldDB" id="A0A0B7GVV5"/>
<proteinExistence type="predicted"/>
<dbReference type="EMBL" id="CDNC01000034">
    <property type="protein sequence ID" value="CEM62628.1"/>
    <property type="molecule type" value="Genomic_DNA"/>
</dbReference>
<organism evidence="1 2">
    <name type="scientific">Treponema phagedenis</name>
    <dbReference type="NCBI Taxonomy" id="162"/>
    <lineage>
        <taxon>Bacteria</taxon>
        <taxon>Pseudomonadati</taxon>
        <taxon>Spirochaetota</taxon>
        <taxon>Spirochaetia</taxon>
        <taxon>Spirochaetales</taxon>
        <taxon>Treponemataceae</taxon>
        <taxon>Treponema</taxon>
    </lineage>
</organism>
<sequence>MHFIILTVLKTSKNRYYLRTKKRKLIFGIYFDLLKLKTIYGKFRERDAKICRKPIHLNNTFRRLPFYKLTCGDSKSKY</sequence>
<keyword evidence="2" id="KW-1185">Reference proteome</keyword>
<gene>
    <name evidence="1" type="ORF">TPHV1_40131</name>
</gene>
<evidence type="ECO:0000313" key="2">
    <source>
        <dbReference type="Proteomes" id="UP000042527"/>
    </source>
</evidence>
<accession>A0A0B7GVV5</accession>
<evidence type="ECO:0000313" key="1">
    <source>
        <dbReference type="EMBL" id="CEM62628.1"/>
    </source>
</evidence>
<name>A0A0B7GVV5_TREPH</name>
<protein>
    <submittedName>
        <fullName evidence="1">Uncharacterized protein</fullName>
    </submittedName>
</protein>